<dbReference type="AlphaFoldDB" id="A0A915HUL8"/>
<proteinExistence type="predicted"/>
<reference evidence="2" key="1">
    <citation type="submission" date="2022-11" db="UniProtKB">
        <authorList>
            <consortium name="WormBaseParasite"/>
        </authorList>
    </citation>
    <scope>IDENTIFICATION</scope>
</reference>
<evidence type="ECO:0000313" key="2">
    <source>
        <dbReference type="WBParaSite" id="nRc.2.0.1.t05065-RA"/>
    </source>
</evidence>
<keyword evidence="1" id="KW-1185">Reference proteome</keyword>
<accession>A0A915HUL8</accession>
<evidence type="ECO:0000313" key="1">
    <source>
        <dbReference type="Proteomes" id="UP000887565"/>
    </source>
</evidence>
<dbReference type="WBParaSite" id="nRc.2.0.1.t05065-RA">
    <property type="protein sequence ID" value="nRc.2.0.1.t05065-RA"/>
    <property type="gene ID" value="nRc.2.0.1.g05065"/>
</dbReference>
<sequence>MMGLIASSPTAAAASKPQPIISMAKEAPHSGSELKLRHKQLGDYRKNEHFFKSQKSTFFHRFRTTTNDNEGTNAVYPQIWGIQVSRISSSTELFMPTNKGGHIKLISAVESQFYPQDKNFLFSPDYSRLVLDRMRKTAAVSLNMSLVNCLGGLFSRDAFFCGPVVEDDWYNHQR</sequence>
<name>A0A915HUL8_ROMCU</name>
<protein>
    <submittedName>
        <fullName evidence="2">Uncharacterized protein</fullName>
    </submittedName>
</protein>
<organism evidence="1 2">
    <name type="scientific">Romanomermis culicivorax</name>
    <name type="common">Nematode worm</name>
    <dbReference type="NCBI Taxonomy" id="13658"/>
    <lineage>
        <taxon>Eukaryota</taxon>
        <taxon>Metazoa</taxon>
        <taxon>Ecdysozoa</taxon>
        <taxon>Nematoda</taxon>
        <taxon>Enoplea</taxon>
        <taxon>Dorylaimia</taxon>
        <taxon>Mermithida</taxon>
        <taxon>Mermithoidea</taxon>
        <taxon>Mermithidae</taxon>
        <taxon>Romanomermis</taxon>
    </lineage>
</organism>
<dbReference type="Proteomes" id="UP000887565">
    <property type="component" value="Unplaced"/>
</dbReference>